<accession>A0ABS6WUP9</accession>
<dbReference type="InterPro" id="IPR015927">
    <property type="entry name" value="Peptidase_S24_S26A/B/C"/>
</dbReference>
<protein>
    <recommendedName>
        <fullName evidence="4">Peptidase S24/S26A/S26B/S26C domain-containing protein</fullName>
    </recommendedName>
</protein>
<evidence type="ECO:0000259" key="4">
    <source>
        <dbReference type="Pfam" id="PF00717"/>
    </source>
</evidence>
<evidence type="ECO:0000313" key="6">
    <source>
        <dbReference type="Proteomes" id="UP000826188"/>
    </source>
</evidence>
<name>A0ABS6WUP9_9BACT</name>
<sequence>MENPTGVSSRIRQVLAHYQLNANQASQKLGHTNASKVYKFLAGDFKPGYDSLVEILDAWPEISGDWLLMGRGDMLLAGSSGEKQPAASNVEAKVPTVPQRGITSGQVLAVTVDRTGKENTTLVPVQAQAGYQRQFNEPKFLQDMAQYHLPGFSDASQTLRAFEVAGDSMSPTYKHHDIVVCSFVDRWDLLKPDESYVLVTAENVLLKRLVAPITDRHAMVELHSDNSAQYGVYELPVADLLELWMVRGYISTNAPGRPDGAGERLREAVEEMGHNYHEVMRFLRNSARGTAELRGPLLEVS</sequence>
<reference evidence="5 6" key="1">
    <citation type="submission" date="2021-07" db="EMBL/GenBank/DDBJ databases">
        <title>Hymenobacter profundi sp. nov., isolated from deep-sea water.</title>
        <authorList>
            <person name="Kim M.K."/>
        </authorList>
    </citation>
    <scope>NUCLEOTIDE SEQUENCE [LARGE SCALE GENOMIC DNA]</scope>
    <source>
        <strain evidence="5 6">M2</strain>
    </source>
</reference>
<keyword evidence="6" id="KW-1185">Reference proteome</keyword>
<evidence type="ECO:0000256" key="3">
    <source>
        <dbReference type="ARBA" id="ARBA00023163"/>
    </source>
</evidence>
<dbReference type="CDD" id="cd06529">
    <property type="entry name" value="S24_LexA-like"/>
    <property type="match status" value="1"/>
</dbReference>
<evidence type="ECO:0000313" key="5">
    <source>
        <dbReference type="EMBL" id="MBW3127310.1"/>
    </source>
</evidence>
<gene>
    <name evidence="5" type="ORF">KYK14_01995</name>
</gene>
<dbReference type="EMBL" id="JAHWGL010000003">
    <property type="protein sequence ID" value="MBW3127310.1"/>
    <property type="molecule type" value="Genomic_DNA"/>
</dbReference>
<dbReference type="Proteomes" id="UP000826188">
    <property type="component" value="Unassembled WGS sequence"/>
</dbReference>
<dbReference type="PANTHER" id="PTHR40661:SF3">
    <property type="entry name" value="FELS-1 PROPHAGE TRANSCRIPTIONAL REGULATOR"/>
    <property type="match status" value="1"/>
</dbReference>
<keyword evidence="1" id="KW-0805">Transcription regulation</keyword>
<evidence type="ECO:0000256" key="2">
    <source>
        <dbReference type="ARBA" id="ARBA00023125"/>
    </source>
</evidence>
<evidence type="ECO:0000256" key="1">
    <source>
        <dbReference type="ARBA" id="ARBA00023015"/>
    </source>
</evidence>
<feature type="domain" description="Peptidase S24/S26A/S26B/S26C" evidence="4">
    <location>
        <begin position="126"/>
        <end position="230"/>
    </location>
</feature>
<organism evidence="5 6">
    <name type="scientific">Hymenobacter profundi</name>
    <dbReference type="NCBI Taxonomy" id="1982110"/>
    <lineage>
        <taxon>Bacteria</taxon>
        <taxon>Pseudomonadati</taxon>
        <taxon>Bacteroidota</taxon>
        <taxon>Cytophagia</taxon>
        <taxon>Cytophagales</taxon>
        <taxon>Hymenobacteraceae</taxon>
        <taxon>Hymenobacter</taxon>
    </lineage>
</organism>
<comment type="caution">
    <text evidence="5">The sequence shown here is derived from an EMBL/GenBank/DDBJ whole genome shotgun (WGS) entry which is preliminary data.</text>
</comment>
<dbReference type="RefSeq" id="WP_219156514.1">
    <property type="nucleotide sequence ID" value="NZ_JAHWGL010000003.1"/>
</dbReference>
<dbReference type="Pfam" id="PF00717">
    <property type="entry name" value="Peptidase_S24"/>
    <property type="match status" value="1"/>
</dbReference>
<keyword evidence="3" id="KW-0804">Transcription</keyword>
<dbReference type="InterPro" id="IPR039418">
    <property type="entry name" value="LexA-like"/>
</dbReference>
<keyword evidence="2" id="KW-0238">DNA-binding</keyword>
<proteinExistence type="predicted"/>
<dbReference type="PANTHER" id="PTHR40661">
    <property type="match status" value="1"/>
</dbReference>